<gene>
    <name evidence="1" type="ORF">Zmor_009062</name>
</gene>
<protein>
    <submittedName>
        <fullName evidence="1">Uncharacterized protein</fullName>
    </submittedName>
</protein>
<dbReference type="Proteomes" id="UP001168821">
    <property type="component" value="Unassembled WGS sequence"/>
</dbReference>
<dbReference type="EMBL" id="JALNTZ010002930">
    <property type="protein sequence ID" value="KAJ3616734.1"/>
    <property type="molecule type" value="Genomic_DNA"/>
</dbReference>
<evidence type="ECO:0000313" key="1">
    <source>
        <dbReference type="EMBL" id="KAJ3616734.1"/>
    </source>
</evidence>
<accession>A0AA38LYX2</accession>
<keyword evidence="2" id="KW-1185">Reference proteome</keyword>
<dbReference type="AlphaFoldDB" id="A0AA38LYX2"/>
<comment type="caution">
    <text evidence="1">The sequence shown here is derived from an EMBL/GenBank/DDBJ whole genome shotgun (WGS) entry which is preliminary data.</text>
</comment>
<proteinExistence type="predicted"/>
<sequence>MPRTTYAYKVVSFLEKFIDAREGLLAKACAACPTVVENDGPKLVSIKVLEYRKKRKFGVNGGKLLVGSLADSSGAGQRVETSVESHMRYKAVMRQRACAVVWAAALQVT</sequence>
<name>A0AA38LYX2_9CUCU</name>
<organism evidence="1 2">
    <name type="scientific">Zophobas morio</name>
    <dbReference type="NCBI Taxonomy" id="2755281"/>
    <lineage>
        <taxon>Eukaryota</taxon>
        <taxon>Metazoa</taxon>
        <taxon>Ecdysozoa</taxon>
        <taxon>Arthropoda</taxon>
        <taxon>Hexapoda</taxon>
        <taxon>Insecta</taxon>
        <taxon>Pterygota</taxon>
        <taxon>Neoptera</taxon>
        <taxon>Endopterygota</taxon>
        <taxon>Coleoptera</taxon>
        <taxon>Polyphaga</taxon>
        <taxon>Cucujiformia</taxon>
        <taxon>Tenebrionidae</taxon>
        <taxon>Zophobas</taxon>
    </lineage>
</organism>
<reference evidence="1" key="1">
    <citation type="journal article" date="2023" name="G3 (Bethesda)">
        <title>Whole genome assemblies of Zophobas morio and Tenebrio molitor.</title>
        <authorList>
            <person name="Kaur S."/>
            <person name="Stinson S.A."/>
            <person name="diCenzo G.C."/>
        </authorList>
    </citation>
    <scope>NUCLEOTIDE SEQUENCE</scope>
    <source>
        <strain evidence="1">QUZm001</strain>
    </source>
</reference>
<evidence type="ECO:0000313" key="2">
    <source>
        <dbReference type="Proteomes" id="UP001168821"/>
    </source>
</evidence>